<evidence type="ECO:0000313" key="7">
    <source>
        <dbReference type="EMBL" id="MBC3881664.1"/>
    </source>
</evidence>
<evidence type="ECO:0000259" key="5">
    <source>
        <dbReference type="PROSITE" id="PS50883"/>
    </source>
</evidence>
<keyword evidence="2" id="KW-1133">Transmembrane helix</keyword>
<dbReference type="Gene3D" id="3.20.20.450">
    <property type="entry name" value="EAL domain"/>
    <property type="match status" value="1"/>
</dbReference>
<feature type="transmembrane region" description="Helical" evidence="2">
    <location>
        <begin position="141"/>
        <end position="166"/>
    </location>
</feature>
<dbReference type="PROSITE" id="PS50887">
    <property type="entry name" value="GGDEF"/>
    <property type="match status" value="1"/>
</dbReference>
<evidence type="ECO:0000256" key="1">
    <source>
        <dbReference type="SAM" id="Coils"/>
    </source>
</evidence>
<feature type="transmembrane region" description="Helical" evidence="2">
    <location>
        <begin position="63"/>
        <end position="83"/>
    </location>
</feature>
<dbReference type="Gene3D" id="3.30.450.20">
    <property type="entry name" value="PAS domain"/>
    <property type="match status" value="1"/>
</dbReference>
<dbReference type="SMART" id="SM00052">
    <property type="entry name" value="EAL"/>
    <property type="match status" value="1"/>
</dbReference>
<dbReference type="InterPro" id="IPR000160">
    <property type="entry name" value="GGDEF_dom"/>
</dbReference>
<dbReference type="InterPro" id="IPR052155">
    <property type="entry name" value="Biofilm_reg_signaling"/>
</dbReference>
<dbReference type="InterPro" id="IPR001610">
    <property type="entry name" value="PAC"/>
</dbReference>
<dbReference type="InterPro" id="IPR035919">
    <property type="entry name" value="EAL_sf"/>
</dbReference>
<dbReference type="Pfam" id="PF00990">
    <property type="entry name" value="GGDEF"/>
    <property type="match status" value="1"/>
</dbReference>
<feature type="coiled-coil region" evidence="1">
    <location>
        <begin position="183"/>
        <end position="210"/>
    </location>
</feature>
<dbReference type="SUPFAM" id="SSF55073">
    <property type="entry name" value="Nucleotide cyclase"/>
    <property type="match status" value="1"/>
</dbReference>
<dbReference type="SUPFAM" id="SSF141868">
    <property type="entry name" value="EAL domain-like"/>
    <property type="match status" value="1"/>
</dbReference>
<name>A0A923HUS5_9BURK</name>
<dbReference type="InterPro" id="IPR043128">
    <property type="entry name" value="Rev_trsase/Diguanyl_cyclase"/>
</dbReference>
<keyword evidence="2" id="KW-0812">Transmembrane</keyword>
<dbReference type="SMART" id="SM00086">
    <property type="entry name" value="PAC"/>
    <property type="match status" value="1"/>
</dbReference>
<dbReference type="NCBIfam" id="TIGR00254">
    <property type="entry name" value="GGDEF"/>
    <property type="match status" value="1"/>
</dbReference>
<dbReference type="InterPro" id="IPR001633">
    <property type="entry name" value="EAL_dom"/>
</dbReference>
<dbReference type="InterPro" id="IPR048437">
    <property type="entry name" value="MASE11"/>
</dbReference>
<reference evidence="7" key="1">
    <citation type="submission" date="2020-08" db="EMBL/GenBank/DDBJ databases">
        <title>Novel species isolated from subtropical streams in China.</title>
        <authorList>
            <person name="Lu H."/>
        </authorList>
    </citation>
    <scope>NUCLEOTIDE SEQUENCE</scope>
    <source>
        <strain evidence="7">LX22W</strain>
    </source>
</reference>
<dbReference type="SMART" id="SM00267">
    <property type="entry name" value="GGDEF"/>
    <property type="match status" value="1"/>
</dbReference>
<dbReference type="Gene3D" id="3.30.70.270">
    <property type="match status" value="1"/>
</dbReference>
<dbReference type="Proteomes" id="UP000627446">
    <property type="component" value="Unassembled WGS sequence"/>
</dbReference>
<dbReference type="FunFam" id="3.30.70.270:FF:000001">
    <property type="entry name" value="Diguanylate cyclase domain protein"/>
    <property type="match status" value="1"/>
</dbReference>
<feature type="transmembrane region" description="Helical" evidence="2">
    <location>
        <begin position="38"/>
        <end position="56"/>
    </location>
</feature>
<accession>A0A923HUS5</accession>
<keyword evidence="2" id="KW-0472">Membrane</keyword>
<dbReference type="EMBL" id="JACOFZ010000002">
    <property type="protein sequence ID" value="MBC3881664.1"/>
    <property type="molecule type" value="Genomic_DNA"/>
</dbReference>
<dbReference type="InterPro" id="IPR029787">
    <property type="entry name" value="Nucleotide_cyclase"/>
</dbReference>
<protein>
    <submittedName>
        <fullName evidence="7">EAL domain-containing protein</fullName>
    </submittedName>
</protein>
<dbReference type="CDD" id="cd01949">
    <property type="entry name" value="GGDEF"/>
    <property type="match status" value="1"/>
</dbReference>
<sequence>MDLQSWRNELLSSILLWALVLGVITAVPSVIMALRDDMVSVAIIDTLAILWAAAIWRLKSLSFVARSWNLLLIIYLIGLFFFFKIGPVSQIYLMAVPVLGALLLGLRPAVYALVLNAVTLLTLGYIFNVNLQFDRFQDQPFVRWVIITLNFTFISAVITVSCGVLLRRLEASLKSQLQISLSLQKEQASLKKANEELRLISAAVENLNDIVMITDSDLNNGGPHIVFVNKAFERTTGYSRNETVGLNPRMLQGDASETDDLGRIREAIASQKSVRAEFINYTKSGDEFWLEADIQPIIDRDGHCTHYVAVERDITDRKRAESDIYRLAFFDVLTGLPNRRLLRDRLSILLATAQRTGIFSAVLFIDLDHFKTINDARGHAIGDALLVEVANRLTSILREVDTVARIGGDEFVVLIDHLDLNMENASRIALTVAEKIRNALAMPFEIEDQIYSSACSIGVTLLPKATQTVDDLLRESDTAMYRAKSAGRNQIAFFEGAMQAEVEQRLTLERDLSRALDLCELRMVMQAQVDQDGTPVGAELLMRWTKTNGEFVSPAVFIPLAEESGLILKLGDWVLHQACEIVNQLRTHGWMFPVSVNVSPKQFRQQDFVEKVRDILAAHHLSGEEFVFEVTEGLFINDMQETIARMNALAALGIRFSIDDFGTGYSSLFYLKRLPLYELKIDKSFVQDIPGDANDTAIVRLILSMAKHLGLRVVAEGVETPEQAAYLTENACDCMQGFLFSRPASFQDWLVKQGSAP</sequence>
<dbReference type="InterPro" id="IPR035965">
    <property type="entry name" value="PAS-like_dom_sf"/>
</dbReference>
<keyword evidence="1" id="KW-0175">Coiled coil</keyword>
<feature type="transmembrane region" description="Helical" evidence="2">
    <location>
        <begin position="111"/>
        <end position="129"/>
    </location>
</feature>
<dbReference type="InterPro" id="IPR000014">
    <property type="entry name" value="PAS"/>
</dbReference>
<dbReference type="NCBIfam" id="TIGR00229">
    <property type="entry name" value="sensory_box"/>
    <property type="match status" value="1"/>
</dbReference>
<feature type="transmembrane region" description="Helical" evidence="2">
    <location>
        <begin position="12"/>
        <end position="32"/>
    </location>
</feature>
<dbReference type="SUPFAM" id="SSF55785">
    <property type="entry name" value="PYP-like sensor domain (PAS domain)"/>
    <property type="match status" value="1"/>
</dbReference>
<feature type="domain" description="PAC" evidence="4">
    <location>
        <begin position="272"/>
        <end position="326"/>
    </location>
</feature>
<dbReference type="AlphaFoldDB" id="A0A923HUS5"/>
<dbReference type="GO" id="GO:0003824">
    <property type="term" value="F:catalytic activity"/>
    <property type="evidence" value="ECO:0007669"/>
    <property type="project" value="UniProtKB-ARBA"/>
</dbReference>
<evidence type="ECO:0000256" key="2">
    <source>
        <dbReference type="SAM" id="Phobius"/>
    </source>
</evidence>
<proteinExistence type="predicted"/>
<dbReference type="InterPro" id="IPR000700">
    <property type="entry name" value="PAS-assoc_C"/>
</dbReference>
<dbReference type="PANTHER" id="PTHR44757:SF2">
    <property type="entry name" value="BIOFILM ARCHITECTURE MAINTENANCE PROTEIN MBAA"/>
    <property type="match status" value="1"/>
</dbReference>
<dbReference type="CDD" id="cd00130">
    <property type="entry name" value="PAS"/>
    <property type="match status" value="1"/>
</dbReference>
<dbReference type="CDD" id="cd01948">
    <property type="entry name" value="EAL"/>
    <property type="match status" value="1"/>
</dbReference>
<evidence type="ECO:0000259" key="3">
    <source>
        <dbReference type="PROSITE" id="PS50112"/>
    </source>
</evidence>
<dbReference type="PROSITE" id="PS50112">
    <property type="entry name" value="PAS"/>
    <property type="match status" value="1"/>
</dbReference>
<feature type="domain" description="GGDEF" evidence="6">
    <location>
        <begin position="358"/>
        <end position="496"/>
    </location>
</feature>
<feature type="domain" description="EAL" evidence="5">
    <location>
        <begin position="505"/>
        <end position="757"/>
    </location>
</feature>
<dbReference type="PROSITE" id="PS50883">
    <property type="entry name" value="EAL"/>
    <property type="match status" value="1"/>
</dbReference>
<dbReference type="PROSITE" id="PS50113">
    <property type="entry name" value="PAC"/>
    <property type="match status" value="1"/>
</dbReference>
<evidence type="ECO:0000313" key="8">
    <source>
        <dbReference type="Proteomes" id="UP000627446"/>
    </source>
</evidence>
<keyword evidence="8" id="KW-1185">Reference proteome</keyword>
<feature type="domain" description="PAS" evidence="3">
    <location>
        <begin position="196"/>
        <end position="277"/>
    </location>
</feature>
<dbReference type="Pfam" id="PF20969">
    <property type="entry name" value="MASE11"/>
    <property type="match status" value="1"/>
</dbReference>
<gene>
    <name evidence="7" type="ORF">H8K36_09795</name>
</gene>
<evidence type="ECO:0000259" key="4">
    <source>
        <dbReference type="PROSITE" id="PS50113"/>
    </source>
</evidence>
<dbReference type="PANTHER" id="PTHR44757">
    <property type="entry name" value="DIGUANYLATE CYCLASE DGCP"/>
    <property type="match status" value="1"/>
</dbReference>
<comment type="caution">
    <text evidence="7">The sequence shown here is derived from an EMBL/GenBank/DDBJ whole genome shotgun (WGS) entry which is preliminary data.</text>
</comment>
<dbReference type="Pfam" id="PF00563">
    <property type="entry name" value="EAL"/>
    <property type="match status" value="1"/>
</dbReference>
<evidence type="ECO:0000259" key="6">
    <source>
        <dbReference type="PROSITE" id="PS50887"/>
    </source>
</evidence>
<organism evidence="7 8">
    <name type="scientific">Undibacterium nitidum</name>
    <dbReference type="NCBI Taxonomy" id="2762298"/>
    <lineage>
        <taxon>Bacteria</taxon>
        <taxon>Pseudomonadati</taxon>
        <taxon>Pseudomonadota</taxon>
        <taxon>Betaproteobacteria</taxon>
        <taxon>Burkholderiales</taxon>
        <taxon>Oxalobacteraceae</taxon>
        <taxon>Undibacterium</taxon>
    </lineage>
</organism>
<dbReference type="Pfam" id="PF13426">
    <property type="entry name" value="PAS_9"/>
    <property type="match status" value="1"/>
</dbReference>